<organism evidence="1">
    <name type="scientific">Pseudomonas aeruginosa</name>
    <dbReference type="NCBI Taxonomy" id="287"/>
    <lineage>
        <taxon>Bacteria</taxon>
        <taxon>Pseudomonadati</taxon>
        <taxon>Pseudomonadota</taxon>
        <taxon>Gammaproteobacteria</taxon>
        <taxon>Pseudomonadales</taxon>
        <taxon>Pseudomonadaceae</taxon>
        <taxon>Pseudomonas</taxon>
    </lineage>
</organism>
<protein>
    <submittedName>
        <fullName evidence="1">Uncharacterized protein</fullName>
    </submittedName>
</protein>
<dbReference type="EMBL" id="QORE01000201">
    <property type="protein sequence ID" value="RCI75278.1"/>
    <property type="molecule type" value="Genomic_DNA"/>
</dbReference>
<proteinExistence type="predicted"/>
<sequence length="70" mass="7682">MSQNTQQDSRPIVEVVDLPEFSVEHSTEFLTGSAPCAGVSRPLTAVWFDQRAHALSNINKTGGEQQCVEH</sequence>
<reference evidence="1" key="1">
    <citation type="submission" date="2015-08" db="EMBL/GenBank/DDBJ databases">
        <title>Pseudomonas aeruginosa strain CCBH4851 chromosome region.</title>
        <authorList>
            <person name="Silveira M.C."/>
            <person name="Carvalho-Assef A.P.D."/>
            <person name="Albano R.M."/>
        </authorList>
    </citation>
    <scope>NUCLEOTIDE SEQUENCE</scope>
    <source>
        <strain evidence="1">CCBH4851</strain>
    </source>
</reference>
<gene>
    <name evidence="1" type="ORF">CCBH4851_00726</name>
    <name evidence="2" type="ORF">DT376_08505</name>
</gene>
<evidence type="ECO:0000313" key="1">
    <source>
        <dbReference type="EMBL" id="ALI59424.1"/>
    </source>
</evidence>
<reference evidence="2 3" key="2">
    <citation type="submission" date="2018-07" db="EMBL/GenBank/DDBJ databases">
        <title>Mechanisms of high-level aminoglycoside resistance among Gram-negative pathogens in Brazil.</title>
        <authorList>
            <person name="Ballaben A.S."/>
            <person name="Darini A.L.C."/>
            <person name="Doi Y."/>
        </authorList>
    </citation>
    <scope>NUCLEOTIDE SEQUENCE [LARGE SCALE GENOMIC DNA]</scope>
    <source>
        <strain evidence="2 3">B2-305</strain>
    </source>
</reference>
<evidence type="ECO:0000313" key="3">
    <source>
        <dbReference type="Proteomes" id="UP000253594"/>
    </source>
</evidence>
<name>A0A0N9ZR85_PSEAI</name>
<dbReference type="AlphaFoldDB" id="A0A0N9ZR85"/>
<dbReference type="EMBL" id="KT454971">
    <property type="protein sequence ID" value="ALI59424.1"/>
    <property type="molecule type" value="Genomic_DNA"/>
</dbReference>
<dbReference type="PATRIC" id="fig|287.2965.peg.2253"/>
<evidence type="ECO:0000313" key="2">
    <source>
        <dbReference type="EMBL" id="RCI75278.1"/>
    </source>
</evidence>
<accession>A0A0N9ZR85</accession>
<dbReference type="Proteomes" id="UP000253594">
    <property type="component" value="Unassembled WGS sequence"/>
</dbReference>
<dbReference type="RefSeq" id="WP_019726493.1">
    <property type="nucleotide sequence ID" value="NZ_CAADOW010000058.1"/>
</dbReference>